<dbReference type="Proteomes" id="UP001216139">
    <property type="component" value="Chromosome"/>
</dbReference>
<accession>A0ABY7T2F9</accession>
<organism evidence="3 4">
    <name type="scientific">Mucilaginibacter jinjuensis</name>
    <dbReference type="NCBI Taxonomy" id="1176721"/>
    <lineage>
        <taxon>Bacteria</taxon>
        <taxon>Pseudomonadati</taxon>
        <taxon>Bacteroidota</taxon>
        <taxon>Sphingobacteriia</taxon>
        <taxon>Sphingobacteriales</taxon>
        <taxon>Sphingobacteriaceae</taxon>
        <taxon>Mucilaginibacter</taxon>
    </lineage>
</organism>
<dbReference type="PANTHER" id="PTHR36919">
    <property type="entry name" value="BLR1215 PROTEIN"/>
    <property type="match status" value="1"/>
</dbReference>
<reference evidence="3 4" key="1">
    <citation type="submission" date="2023-02" db="EMBL/GenBank/DDBJ databases">
        <title>Genome sequence of Mucilaginibacter jinjuensis strain KACC 16571.</title>
        <authorList>
            <person name="Kim S."/>
            <person name="Heo J."/>
            <person name="Kwon S.-W."/>
        </authorList>
    </citation>
    <scope>NUCLEOTIDE SEQUENCE [LARGE SCALE GENOMIC DNA]</scope>
    <source>
        <strain evidence="3 4">KACC 16571</strain>
    </source>
</reference>
<dbReference type="PANTHER" id="PTHR36919:SF2">
    <property type="entry name" value="BLL6627 PROTEIN"/>
    <property type="match status" value="1"/>
</dbReference>
<proteinExistence type="predicted"/>
<name>A0ABY7T2F9_9SPHI</name>
<protein>
    <submittedName>
        <fullName evidence="3">DUF2147 domain-containing protein</fullName>
    </submittedName>
</protein>
<evidence type="ECO:0000259" key="2">
    <source>
        <dbReference type="Pfam" id="PF09917"/>
    </source>
</evidence>
<gene>
    <name evidence="3" type="ORF">PQO05_16615</name>
</gene>
<dbReference type="InterPro" id="IPR019223">
    <property type="entry name" value="DUF2147"/>
</dbReference>
<evidence type="ECO:0000313" key="4">
    <source>
        <dbReference type="Proteomes" id="UP001216139"/>
    </source>
</evidence>
<feature type="domain" description="DUF2147" evidence="2">
    <location>
        <begin position="34"/>
        <end position="151"/>
    </location>
</feature>
<dbReference type="EMBL" id="CP117167">
    <property type="protein sequence ID" value="WCT10360.1"/>
    <property type="molecule type" value="Genomic_DNA"/>
</dbReference>
<evidence type="ECO:0000313" key="3">
    <source>
        <dbReference type="EMBL" id="WCT10360.1"/>
    </source>
</evidence>
<sequence length="153" mass="17437">MRILKKFSVYCSLMVLALVLANNAAHAQADKLEGVWYNDIKTAKIQISKGNNGKFNGKIIWLKVTNDEAGKPRTDIKNPDTKLRARPLMGLHLLANFEKNPDDDNQYINGTIYDPLNGKVYMCKIKYEGNTLHIRGYVMIPLFGRTTHWDRAN</sequence>
<feature type="chain" id="PRO_5046055031" evidence="1">
    <location>
        <begin position="28"/>
        <end position="153"/>
    </location>
</feature>
<feature type="signal peptide" evidence="1">
    <location>
        <begin position="1"/>
        <end position="27"/>
    </location>
</feature>
<dbReference type="Gene3D" id="2.40.128.520">
    <property type="match status" value="1"/>
</dbReference>
<evidence type="ECO:0000256" key="1">
    <source>
        <dbReference type="SAM" id="SignalP"/>
    </source>
</evidence>
<keyword evidence="1" id="KW-0732">Signal</keyword>
<dbReference type="Pfam" id="PF09917">
    <property type="entry name" value="DUF2147"/>
    <property type="match status" value="1"/>
</dbReference>
<keyword evidence="4" id="KW-1185">Reference proteome</keyword>
<dbReference type="RefSeq" id="WP_273628532.1">
    <property type="nucleotide sequence ID" value="NZ_CP117167.1"/>
</dbReference>